<dbReference type="InterPro" id="IPR005176">
    <property type="entry name" value="PONY_dom"/>
</dbReference>
<dbReference type="Pfam" id="PF02825">
    <property type="entry name" value="WWE"/>
    <property type="match status" value="1"/>
</dbReference>
<dbReference type="PROSITE" id="PS51229">
    <property type="entry name" value="DCUN1"/>
    <property type="match status" value="1"/>
</dbReference>
<accession>A0A1Q9C9S4</accession>
<dbReference type="InterPro" id="IPR043502">
    <property type="entry name" value="DNA/RNA_pol_sf"/>
</dbReference>
<reference evidence="6 7" key="1">
    <citation type="submission" date="2016-02" db="EMBL/GenBank/DDBJ databases">
        <title>Genome analysis of coral dinoflagellate symbionts highlights evolutionary adaptations to a symbiotic lifestyle.</title>
        <authorList>
            <person name="Aranda M."/>
            <person name="Li Y."/>
            <person name="Liew Y.J."/>
            <person name="Baumgarten S."/>
            <person name="Simakov O."/>
            <person name="Wilson M."/>
            <person name="Piel J."/>
            <person name="Ashoor H."/>
            <person name="Bougouffa S."/>
            <person name="Bajic V.B."/>
            <person name="Ryu T."/>
            <person name="Ravasi T."/>
            <person name="Bayer T."/>
            <person name="Micklem G."/>
            <person name="Kim H."/>
            <person name="Bhak J."/>
            <person name="Lajeunesse T.C."/>
            <person name="Voolstra C.R."/>
        </authorList>
    </citation>
    <scope>NUCLEOTIDE SEQUENCE [LARGE SCALE GENOMIC DNA]</scope>
    <source>
        <strain evidence="6 7">CCMP2467</strain>
    </source>
</reference>
<dbReference type="Proteomes" id="UP000186817">
    <property type="component" value="Unassembled WGS sequence"/>
</dbReference>
<dbReference type="OrthoDB" id="445824at2759"/>
<dbReference type="GO" id="GO:0045116">
    <property type="term" value="P:protein neddylation"/>
    <property type="evidence" value="ECO:0007669"/>
    <property type="project" value="TreeGrafter"/>
</dbReference>
<feature type="region of interest" description="Disordered" evidence="2">
    <location>
        <begin position="1924"/>
        <end position="1958"/>
    </location>
</feature>
<feature type="domain" description="Reverse transcriptase" evidence="3">
    <location>
        <begin position="1158"/>
        <end position="1445"/>
    </location>
</feature>
<feature type="compositionally biased region" description="Acidic residues" evidence="2">
    <location>
        <begin position="39"/>
        <end position="77"/>
    </location>
</feature>
<dbReference type="PROSITE" id="PS50918">
    <property type="entry name" value="WWE"/>
    <property type="match status" value="1"/>
</dbReference>
<dbReference type="InterPro" id="IPR004170">
    <property type="entry name" value="WWE_dom"/>
</dbReference>
<dbReference type="PANTHER" id="PTHR12281:SF31">
    <property type="entry name" value="DCN1-LIKE PROTEIN 3"/>
    <property type="match status" value="1"/>
</dbReference>
<evidence type="ECO:0000256" key="2">
    <source>
        <dbReference type="SAM" id="MobiDB-lite"/>
    </source>
</evidence>
<dbReference type="InterPro" id="IPR042460">
    <property type="entry name" value="DCN1-like_PONY"/>
</dbReference>
<evidence type="ECO:0000259" key="4">
    <source>
        <dbReference type="PROSITE" id="PS50918"/>
    </source>
</evidence>
<dbReference type="SUPFAM" id="SSF52540">
    <property type="entry name" value="P-loop containing nucleoside triphosphate hydrolases"/>
    <property type="match status" value="1"/>
</dbReference>
<comment type="function">
    <text evidence="1">Neddylation of cullins play an essential role in the regulation of SCF-type complexes activity.</text>
</comment>
<feature type="region of interest" description="Disordered" evidence="2">
    <location>
        <begin position="1"/>
        <end position="77"/>
    </location>
</feature>
<dbReference type="PROSITE" id="PS50878">
    <property type="entry name" value="RT_POL"/>
    <property type="match status" value="1"/>
</dbReference>
<dbReference type="SUPFAM" id="SSF117839">
    <property type="entry name" value="WWE domain"/>
    <property type="match status" value="1"/>
</dbReference>
<feature type="domain" description="WWE" evidence="4">
    <location>
        <begin position="762"/>
        <end position="846"/>
    </location>
</feature>
<organism evidence="6 7">
    <name type="scientific">Symbiodinium microadriaticum</name>
    <name type="common">Dinoflagellate</name>
    <name type="synonym">Zooxanthella microadriatica</name>
    <dbReference type="NCBI Taxonomy" id="2951"/>
    <lineage>
        <taxon>Eukaryota</taxon>
        <taxon>Sar</taxon>
        <taxon>Alveolata</taxon>
        <taxon>Dinophyceae</taxon>
        <taxon>Suessiales</taxon>
        <taxon>Symbiodiniaceae</taxon>
        <taxon>Symbiodinium</taxon>
    </lineage>
</organism>
<dbReference type="GO" id="GO:0097602">
    <property type="term" value="F:cullin family protein binding"/>
    <property type="evidence" value="ECO:0007669"/>
    <property type="project" value="TreeGrafter"/>
</dbReference>
<comment type="caution">
    <text evidence="6">The sequence shown here is derived from an EMBL/GenBank/DDBJ whole genome shotgun (WGS) entry which is preliminary data.</text>
</comment>
<dbReference type="Pfam" id="PF03556">
    <property type="entry name" value="Cullin_binding"/>
    <property type="match status" value="1"/>
</dbReference>
<sequence length="1978" mass="221873">MLRMAEGPADEGGRSAAKKPKVARDAANPAAVAGKKQEEQEEDEDAPLFSDVEELEGEEEVSETSDEDVDEEDDEEFDWEPVGALDMPKVWPREGLAPGQQGFTQQASRCLAQARLGTQRSPFVGLGMRLHQESASFLLHPDSPVERLLVDHATGTGKTLIMLRMLDNYFDDPRPKVAIFPKHAVCDNFYQELLKWPTRWRHFFCFLKPAEASLASGAKDWRRKKFDVWDINNDKSRAEAKTRGVRLEKIIRELTDSIQEALEMRHAIRGGKVTSRFARGFLEEHPDAPMPKAPLRAFRYTTAGGGASALDRDGWPKSPILKVGFDPTELNPYSGKVIIMDECHNLVRPNQMFEEQIGHLRHLLHSATRTVLAGFTGTPVGNEAAEGQKLLDVIKGKGAESQSNEGFLSCFHARASDDFPREVPVQGIPDGVLHDDMLKDLTKKHSLHGEALKRYLLKEVEFKVTPRLLHLSEEQRLARLASYCNLHIFHGAYFGAKRTSLLANVKDHAPKFYGVAKAIAKAKEKAVIMLSRQSGYKVLLEILRKTGRKHGFKVATLQELSDFNDARRNLRGERFRVLVAETSQAGEGIQFKHVRRLHLVEVPARHSDLVQRASRCVRMGGHEGLPPEERELAIEVHLVQLPSFLKKGPSSFIYRELLNAREVMSIPGAKLEAATSACARQLKKHSVKTLADFRRVLQGDEGKKLIELLTEGGVRLPLSHGRSAAFAQTGSLCIKGDRRHCLRTVKVTRVADAKVGAMDFQTWDADCDRSFEMALPPRWEFRDRAFGSPGIWRPFHEAVSSEINTLVRRGQRRGTVSINGADFAVDLQDMVAMPTEQYAVPRMLRKSVRQPNVNKKALKLLYQKYADELPPADHPGGPDGVAGEKFLEFFRDLEVDPGTDVAALALAAACNAAEMGVFRRREFICGCAALEVDNIADLRTKMAQLREQVVSGQALADVYTYTFGVALDPPCKVLPLEEAAQYWALLLPNWSLREDFCDWAAKNMKGRAIPRDLWMMVLKLATEVPADLSTYDENPAWPVVLDDFVEYYRQKQGSESNESFRSTVEAHQTVLEIVGRTNSAPARPLAVSMWQLRKRDDDLVSLERNLLKKATVKAADDLLLDRLLDKSVELLEPLEAMRLTAVDRSLLAALGDPPKDWCGNMHTDMPGDWPISALCLLNKPSKPPKAPENLRPIAFLHPVSKCLATLAAERLRPYVYDLACRFPQFAYVGMRSVEDAIERACAHCATARTVLEGQKYNLHRRREGHTVGHCKGGLTLSLDLSRAFDCLPREVLHASLRIAQVDAELIDLILHIHRHSKLRIDHKDHRILVELHSGVRQGCSLSPGLWSIFICYALHLLSSRVPLAALTAFSDDILAQWIIDTPQDVLSALKDMAFIIDTLTSLGMSVSDAKTVILDGLRGPQKSRLLKSNHVKPQQRLQLWQACVFTAIRYGLTSVGLPPDGPDKLRQAVAKQLRLVLKSPSWISHESNADLYHRYQIEAFSSTADIPSTEQQIPLPQPLPIGDLLQKSYVPNSSQLALWELVHLAAGVLLRHRIRPSMSLPALFSNRPSPCVFSSVRPIAMTLSEAIESTTLQRQKDAEAELALLECWGENPPQTQPMDTEPSAGEKRATSPDQERRKYHRRESKGNGAGKGSGDRPARQMPRPPPRTRRTAAEPNETNTEGMMWMMGRMLLRLEDQMALERFQSGFVMFFRPSSRMSIIPLLAKKSEHWHELKAQKDMELSLALRAFLFRSMFDVIQKRLQETVKNPTQLEAAQQLQVFLPDKAGEPLRIPYLMYNTETRQLEPKTDPAPLTLERVVEILAAILKHSLDSLAILRFHPTQRLSAPIQGPTLPFLLQVGNRSRASFELYDNLILLTNSGLWQLVGGSLRTERMSRNPLAVELQKRQQRQHERCEAAIGVMALSEAPPPRACSTTEQAVEAEEDEDDEDEKQDVEEDEQDMLAEVYEALQLATDAVDHC</sequence>
<dbReference type="SUPFAM" id="SSF56672">
    <property type="entry name" value="DNA/RNA polymerases"/>
    <property type="match status" value="1"/>
</dbReference>
<dbReference type="GO" id="GO:0000151">
    <property type="term" value="C:ubiquitin ligase complex"/>
    <property type="evidence" value="ECO:0007669"/>
    <property type="project" value="TreeGrafter"/>
</dbReference>
<proteinExistence type="predicted"/>
<protein>
    <recommendedName>
        <fullName evidence="1">Defective in cullin neddylation protein</fullName>
    </recommendedName>
</protein>
<feature type="region of interest" description="Disordered" evidence="2">
    <location>
        <begin position="1609"/>
        <end position="1679"/>
    </location>
</feature>
<dbReference type="InterPro" id="IPR014764">
    <property type="entry name" value="DCN-prot"/>
</dbReference>
<keyword evidence="7" id="KW-1185">Reference proteome</keyword>
<dbReference type="Gene3D" id="1.10.238.200">
    <property type="entry name" value="Cullin, PONY binding domain"/>
    <property type="match status" value="1"/>
</dbReference>
<dbReference type="Pfam" id="PF00078">
    <property type="entry name" value="RVT_1"/>
    <property type="match status" value="1"/>
</dbReference>
<feature type="compositionally biased region" description="Basic and acidic residues" evidence="2">
    <location>
        <begin position="1624"/>
        <end position="1636"/>
    </location>
</feature>
<evidence type="ECO:0000313" key="7">
    <source>
        <dbReference type="Proteomes" id="UP000186817"/>
    </source>
</evidence>
<feature type="domain" description="DCUN1" evidence="5">
    <location>
        <begin position="853"/>
        <end position="1049"/>
    </location>
</feature>
<dbReference type="InterPro" id="IPR000477">
    <property type="entry name" value="RT_dom"/>
</dbReference>
<dbReference type="GO" id="GO:0032182">
    <property type="term" value="F:ubiquitin-like protein binding"/>
    <property type="evidence" value="ECO:0007669"/>
    <property type="project" value="TreeGrafter"/>
</dbReference>
<evidence type="ECO:0000259" key="5">
    <source>
        <dbReference type="PROSITE" id="PS51229"/>
    </source>
</evidence>
<evidence type="ECO:0000259" key="3">
    <source>
        <dbReference type="PROSITE" id="PS50878"/>
    </source>
</evidence>
<name>A0A1Q9C9S4_SYMMI</name>
<dbReference type="EMBL" id="LSRX01001458">
    <property type="protein sequence ID" value="OLP79676.1"/>
    <property type="molecule type" value="Genomic_DNA"/>
</dbReference>
<dbReference type="GO" id="GO:0031624">
    <property type="term" value="F:ubiquitin conjugating enzyme binding"/>
    <property type="evidence" value="ECO:0007669"/>
    <property type="project" value="TreeGrafter"/>
</dbReference>
<evidence type="ECO:0000313" key="6">
    <source>
        <dbReference type="EMBL" id="OLP79676.1"/>
    </source>
</evidence>
<dbReference type="PANTHER" id="PTHR12281">
    <property type="entry name" value="RP42 RELATED"/>
    <property type="match status" value="1"/>
</dbReference>
<gene>
    <name evidence="6" type="primary">Dcun1d2</name>
    <name evidence="6" type="ORF">AK812_SmicGene40011</name>
</gene>
<feature type="compositionally biased region" description="Acidic residues" evidence="2">
    <location>
        <begin position="1938"/>
        <end position="1958"/>
    </location>
</feature>
<dbReference type="InterPro" id="IPR027417">
    <property type="entry name" value="P-loop_NTPase"/>
</dbReference>
<evidence type="ECO:0000256" key="1">
    <source>
        <dbReference type="RuleBase" id="RU410713"/>
    </source>
</evidence>
<dbReference type="Gene3D" id="3.40.50.300">
    <property type="entry name" value="P-loop containing nucleotide triphosphate hydrolases"/>
    <property type="match status" value="2"/>
</dbReference>
<dbReference type="Gene3D" id="1.10.238.10">
    <property type="entry name" value="EF-hand"/>
    <property type="match status" value="1"/>
</dbReference>
<dbReference type="InterPro" id="IPR037197">
    <property type="entry name" value="WWE_dom_sf"/>
</dbReference>